<feature type="domain" description="AP2/ERF" evidence="7">
    <location>
        <begin position="30"/>
        <end position="87"/>
    </location>
</feature>
<dbReference type="STRING" id="888268.A0A1E5V4C0"/>
<dbReference type="InterPro" id="IPR036955">
    <property type="entry name" value="AP2/ERF_dom_sf"/>
</dbReference>
<dbReference type="InterPro" id="IPR001471">
    <property type="entry name" value="AP2/ERF_dom"/>
</dbReference>
<dbReference type="CDD" id="cd00018">
    <property type="entry name" value="AP2"/>
    <property type="match status" value="1"/>
</dbReference>
<dbReference type="InterPro" id="IPR050913">
    <property type="entry name" value="AP2/ERF_ERF"/>
</dbReference>
<evidence type="ECO:0000256" key="3">
    <source>
        <dbReference type="ARBA" id="ARBA00023125"/>
    </source>
</evidence>
<gene>
    <name evidence="8" type="ORF">BAE44_0019063</name>
</gene>
<dbReference type="PANTHER" id="PTHR31194:SF166">
    <property type="entry name" value="PATHOGENESIS-RELATED GENES TRANSCRIPTIONAL ACTIVATOR PTI6"/>
    <property type="match status" value="1"/>
</dbReference>
<dbReference type="Proteomes" id="UP000095767">
    <property type="component" value="Unassembled WGS sequence"/>
</dbReference>
<dbReference type="SUPFAM" id="SSF54171">
    <property type="entry name" value="DNA-binding domain"/>
    <property type="match status" value="1"/>
</dbReference>
<feature type="region of interest" description="Disordered" evidence="6">
    <location>
        <begin position="85"/>
        <end position="139"/>
    </location>
</feature>
<dbReference type="GO" id="GO:0003700">
    <property type="term" value="F:DNA-binding transcription factor activity"/>
    <property type="evidence" value="ECO:0007669"/>
    <property type="project" value="InterPro"/>
</dbReference>
<evidence type="ECO:0000313" key="9">
    <source>
        <dbReference type="Proteomes" id="UP000095767"/>
    </source>
</evidence>
<dbReference type="Pfam" id="PF00847">
    <property type="entry name" value="AP2"/>
    <property type="match status" value="1"/>
</dbReference>
<evidence type="ECO:0000256" key="1">
    <source>
        <dbReference type="ARBA" id="ARBA00004123"/>
    </source>
</evidence>
<organism evidence="8 9">
    <name type="scientific">Dichanthelium oligosanthes</name>
    <dbReference type="NCBI Taxonomy" id="888268"/>
    <lineage>
        <taxon>Eukaryota</taxon>
        <taxon>Viridiplantae</taxon>
        <taxon>Streptophyta</taxon>
        <taxon>Embryophyta</taxon>
        <taxon>Tracheophyta</taxon>
        <taxon>Spermatophyta</taxon>
        <taxon>Magnoliopsida</taxon>
        <taxon>Liliopsida</taxon>
        <taxon>Poales</taxon>
        <taxon>Poaceae</taxon>
        <taxon>PACMAD clade</taxon>
        <taxon>Panicoideae</taxon>
        <taxon>Panicodae</taxon>
        <taxon>Paniceae</taxon>
        <taxon>Dichantheliinae</taxon>
        <taxon>Dichanthelium</taxon>
    </lineage>
</organism>
<evidence type="ECO:0000256" key="4">
    <source>
        <dbReference type="ARBA" id="ARBA00023163"/>
    </source>
</evidence>
<comment type="subcellular location">
    <subcellularLocation>
        <location evidence="1">Nucleus</location>
    </subcellularLocation>
</comment>
<keyword evidence="4" id="KW-0804">Transcription</keyword>
<dbReference type="FunFam" id="3.30.730.10:FF:000001">
    <property type="entry name" value="Ethylene-responsive transcription factor 2"/>
    <property type="match status" value="1"/>
</dbReference>
<evidence type="ECO:0000259" key="7">
    <source>
        <dbReference type="PROSITE" id="PS51032"/>
    </source>
</evidence>
<feature type="compositionally biased region" description="Low complexity" evidence="6">
    <location>
        <begin position="96"/>
        <end position="135"/>
    </location>
</feature>
<keyword evidence="2" id="KW-0805">Transcription regulation</keyword>
<dbReference type="PRINTS" id="PR00367">
    <property type="entry name" value="ETHRSPELEMNT"/>
</dbReference>
<evidence type="ECO:0000313" key="8">
    <source>
        <dbReference type="EMBL" id="OEL19917.1"/>
    </source>
</evidence>
<feature type="compositionally biased region" description="Basic and acidic residues" evidence="6">
    <location>
        <begin position="1"/>
        <end position="13"/>
    </location>
</feature>
<reference evidence="8 9" key="1">
    <citation type="submission" date="2016-09" db="EMBL/GenBank/DDBJ databases">
        <title>The draft genome of Dichanthelium oligosanthes: A C3 panicoid grass species.</title>
        <authorList>
            <person name="Studer A.J."/>
            <person name="Schnable J.C."/>
            <person name="Brutnell T.P."/>
        </authorList>
    </citation>
    <scope>NUCLEOTIDE SEQUENCE [LARGE SCALE GENOMIC DNA]</scope>
    <source>
        <strain evidence="9">cv. Kellogg 1175</strain>
        <tissue evidence="8">Leaf</tissue>
    </source>
</reference>
<evidence type="ECO:0000256" key="5">
    <source>
        <dbReference type="ARBA" id="ARBA00023242"/>
    </source>
</evidence>
<name>A0A1E5V4C0_9POAL</name>
<proteinExistence type="predicted"/>
<keyword evidence="3" id="KW-0238">DNA-binding</keyword>
<dbReference type="SMART" id="SM00380">
    <property type="entry name" value="AP2"/>
    <property type="match status" value="1"/>
</dbReference>
<keyword evidence="9" id="KW-1185">Reference proteome</keyword>
<dbReference type="GO" id="GO:0005634">
    <property type="term" value="C:nucleus"/>
    <property type="evidence" value="ECO:0007669"/>
    <property type="project" value="UniProtKB-SubCell"/>
</dbReference>
<dbReference type="GO" id="GO:0003677">
    <property type="term" value="F:DNA binding"/>
    <property type="evidence" value="ECO:0007669"/>
    <property type="project" value="UniProtKB-KW"/>
</dbReference>
<comment type="caution">
    <text evidence="8">The sequence shown here is derived from an EMBL/GenBank/DDBJ whole genome shotgun (WGS) entry which is preliminary data.</text>
</comment>
<dbReference type="PANTHER" id="PTHR31194">
    <property type="entry name" value="SHN SHINE , DNA BINDING / TRANSCRIPTION FACTOR"/>
    <property type="match status" value="1"/>
</dbReference>
<accession>A0A1E5V4C0</accession>
<dbReference type="Gene3D" id="3.30.730.10">
    <property type="entry name" value="AP2/ERF domain"/>
    <property type="match status" value="1"/>
</dbReference>
<feature type="region of interest" description="Disordered" evidence="6">
    <location>
        <begin position="1"/>
        <end position="26"/>
    </location>
</feature>
<dbReference type="PROSITE" id="PS51032">
    <property type="entry name" value="AP2_ERF"/>
    <property type="match status" value="1"/>
</dbReference>
<dbReference type="InterPro" id="IPR016177">
    <property type="entry name" value="DNA-bd_dom_sf"/>
</dbReference>
<keyword evidence="5" id="KW-0539">Nucleus</keyword>
<evidence type="ECO:0000256" key="2">
    <source>
        <dbReference type="ARBA" id="ARBA00023015"/>
    </source>
</evidence>
<dbReference type="AlphaFoldDB" id="A0A1E5V4C0"/>
<sequence>MDSDDCRRVRETDLLPPSAQREGRGRRRLLFRGVRQRPWGKYAAEIRDPSLRKRVWLGTFDTAEEAARVYDAAAIRIRGRRAVTNFPVPLSPSPLPSAAVSSASRTSLPPAPSVASPEAESSTASAPSTQSSSLVDADEEVTGLWFQEEPLELMEFCLPPAPTGGQWEFGELGDLDDLF</sequence>
<evidence type="ECO:0000256" key="6">
    <source>
        <dbReference type="SAM" id="MobiDB-lite"/>
    </source>
</evidence>
<dbReference type="EMBL" id="LWDX02052135">
    <property type="protein sequence ID" value="OEL19917.1"/>
    <property type="molecule type" value="Genomic_DNA"/>
</dbReference>
<protein>
    <recommendedName>
        <fullName evidence="7">AP2/ERF domain-containing protein</fullName>
    </recommendedName>
</protein>
<dbReference type="OrthoDB" id="695183at2759"/>